<dbReference type="AlphaFoldDB" id="A0A091MYV1"/>
<protein>
    <submittedName>
        <fullName evidence="2">Uncharacterized protein</fullName>
    </submittedName>
</protein>
<name>A0A091MYV1_CARIC</name>
<proteinExistence type="predicted"/>
<feature type="region of interest" description="Disordered" evidence="1">
    <location>
        <begin position="18"/>
        <end position="56"/>
    </location>
</feature>
<organism evidence="2 3">
    <name type="scientific">Cariama cristata</name>
    <name type="common">Red-legged seriema</name>
    <dbReference type="NCBI Taxonomy" id="54380"/>
    <lineage>
        <taxon>Eukaryota</taxon>
        <taxon>Metazoa</taxon>
        <taxon>Chordata</taxon>
        <taxon>Craniata</taxon>
        <taxon>Vertebrata</taxon>
        <taxon>Euteleostomi</taxon>
        <taxon>Archelosauria</taxon>
        <taxon>Archosauria</taxon>
        <taxon>Dinosauria</taxon>
        <taxon>Saurischia</taxon>
        <taxon>Theropoda</taxon>
        <taxon>Coelurosauria</taxon>
        <taxon>Aves</taxon>
        <taxon>Neognathae</taxon>
        <taxon>Neoaves</taxon>
        <taxon>Telluraves</taxon>
        <taxon>Australaves</taxon>
        <taxon>Cariamiformes</taxon>
        <taxon>Cariamidae</taxon>
        <taxon>Cariama</taxon>
    </lineage>
</organism>
<evidence type="ECO:0000313" key="2">
    <source>
        <dbReference type="EMBL" id="KFP66715.1"/>
    </source>
</evidence>
<feature type="region of interest" description="Disordered" evidence="1">
    <location>
        <begin position="85"/>
        <end position="140"/>
    </location>
</feature>
<evidence type="ECO:0000256" key="1">
    <source>
        <dbReference type="SAM" id="MobiDB-lite"/>
    </source>
</evidence>
<keyword evidence="3" id="KW-1185">Reference proteome</keyword>
<feature type="compositionally biased region" description="Low complexity" evidence="1">
    <location>
        <begin position="115"/>
        <end position="140"/>
    </location>
</feature>
<evidence type="ECO:0000313" key="3">
    <source>
        <dbReference type="Proteomes" id="UP000054116"/>
    </source>
</evidence>
<gene>
    <name evidence="2" type="ORF">N322_06933</name>
</gene>
<accession>A0A091MYV1</accession>
<dbReference type="EMBL" id="KK521849">
    <property type="protein sequence ID" value="KFP66715.1"/>
    <property type="molecule type" value="Genomic_DNA"/>
</dbReference>
<sequence length="140" mass="14778">MDYPELVDSLHRLLGAEEAKPCPQGTESVALSGRSHLATGATPGGSSYRPEASSASTSRFLRARANLSETQCSSAEESILAGSCHDARAGRRSQRLGPESPFSSTPELLRPQSTPSPESALRSRSALSFSTLSSEENILS</sequence>
<dbReference type="Proteomes" id="UP000054116">
    <property type="component" value="Unassembled WGS sequence"/>
</dbReference>
<feature type="non-terminal residue" evidence="2">
    <location>
        <position position="140"/>
    </location>
</feature>
<reference evidence="2 3" key="1">
    <citation type="submission" date="2014-04" db="EMBL/GenBank/DDBJ databases">
        <title>Genome evolution of avian class.</title>
        <authorList>
            <person name="Zhang G."/>
            <person name="Li C."/>
        </authorList>
    </citation>
    <scope>NUCLEOTIDE SEQUENCE [LARGE SCALE GENOMIC DNA]</scope>
    <source>
        <strain evidence="2">BGI_N322</strain>
    </source>
</reference>